<protein>
    <submittedName>
        <fullName evidence="1">Uncharacterized protein</fullName>
    </submittedName>
</protein>
<dbReference type="STRING" id="768710.DesyoDRAFT_1095"/>
<dbReference type="Proteomes" id="UP000005104">
    <property type="component" value="Chromosome"/>
</dbReference>
<name>H5Y267_9FIRM</name>
<sequence length="98" mass="11030">MVRHYNYYLYPIHARLYLPTFDFINENGISSMIMLYTQCEGISITKGNSVDSTSEGVAQHETIKIFIGSPKDSTCPIGINPGNHKQLSAPNLHYRLPV</sequence>
<dbReference type="HOGENOM" id="CLU_2329243_0_0_9"/>
<gene>
    <name evidence="1" type="ORF">DesyoDRAFT_1095</name>
</gene>
<evidence type="ECO:0000313" key="1">
    <source>
        <dbReference type="EMBL" id="EHQ88265.1"/>
    </source>
</evidence>
<dbReference type="AlphaFoldDB" id="H5Y267"/>
<evidence type="ECO:0000313" key="2">
    <source>
        <dbReference type="Proteomes" id="UP000005104"/>
    </source>
</evidence>
<keyword evidence="2" id="KW-1185">Reference proteome</keyword>
<accession>H5Y267</accession>
<organism evidence="1 2">
    <name type="scientific">Desulfosporosinus youngiae DSM 17734</name>
    <dbReference type="NCBI Taxonomy" id="768710"/>
    <lineage>
        <taxon>Bacteria</taxon>
        <taxon>Bacillati</taxon>
        <taxon>Bacillota</taxon>
        <taxon>Clostridia</taxon>
        <taxon>Eubacteriales</taxon>
        <taxon>Desulfitobacteriaceae</taxon>
        <taxon>Desulfosporosinus</taxon>
    </lineage>
</organism>
<dbReference type="EMBL" id="CM001441">
    <property type="protein sequence ID" value="EHQ88265.1"/>
    <property type="molecule type" value="Genomic_DNA"/>
</dbReference>
<proteinExistence type="predicted"/>
<reference evidence="1 2" key="1">
    <citation type="submission" date="2011-11" db="EMBL/GenBank/DDBJ databases">
        <title>The Noncontiguous Finished genome of Desulfosporosinus youngiae DSM 17734.</title>
        <authorList>
            <consortium name="US DOE Joint Genome Institute (JGI-PGF)"/>
            <person name="Lucas S."/>
            <person name="Han J."/>
            <person name="Lapidus A."/>
            <person name="Cheng J.-F."/>
            <person name="Goodwin L."/>
            <person name="Pitluck S."/>
            <person name="Peters L."/>
            <person name="Ovchinnikova G."/>
            <person name="Lu M."/>
            <person name="Land M.L."/>
            <person name="Hauser L."/>
            <person name="Pester M."/>
            <person name="Spring S."/>
            <person name="Ollivier B."/>
            <person name="Rattei T."/>
            <person name="Klenk H.-P."/>
            <person name="Wagner M."/>
            <person name="Loy A."/>
            <person name="Woyke T.J."/>
        </authorList>
    </citation>
    <scope>NUCLEOTIDE SEQUENCE [LARGE SCALE GENOMIC DNA]</scope>
    <source>
        <strain evidence="1 2">DSM 17734</strain>
    </source>
</reference>